<protein>
    <recommendedName>
        <fullName evidence="5 11">Threonine synthase</fullName>
        <ecNumber evidence="4 11">4.2.3.1</ecNumber>
    </recommendedName>
</protein>
<evidence type="ECO:0000256" key="3">
    <source>
        <dbReference type="ARBA" id="ARBA00005517"/>
    </source>
</evidence>
<dbReference type="AlphaFoldDB" id="A0AAU7JIC7"/>
<dbReference type="SUPFAM" id="SSF53686">
    <property type="entry name" value="Tryptophan synthase beta subunit-like PLP-dependent enzymes"/>
    <property type="match status" value="1"/>
</dbReference>
<dbReference type="PROSITE" id="PS00165">
    <property type="entry name" value="DEHYDRATASE_SER_THR"/>
    <property type="match status" value="1"/>
</dbReference>
<sequence>MLHVSTRGEAPALGFADALLAGLARDGGLYLPQSWPAMDKAAIAGLAGAPYAEAARRIIGPFAQEIDAGAFSRMVDAAYASFRHPAVCPLTQLGDNLFVLELFHGPTLAFKDVAMQLLGRLMDHVLEQRGQRATIVGATSGDTGGAAIDAFKGLNRVDVFILYPHGRVSEVQRRQMTTVEADNVHAIAVEGDFDDCQALVKAMFNHHAFRDELMLSGVNSINWARIVAQVVYYFTAATSLGAPHRPINFSVPTGNFGDVLAGWVAKRMGLPIGLLNVATNANDILARTLATGRYEATGVTPTTSPSMDIQVSSNFERLLFEAYGRDGAAVRRLMQSLSQSKAFTIDPGPLAAIRSEFSASAVGEDEVRREMAETYRDAGYTLDPHTAIGVASGRAALRADPSVPMVALGTAHPAKFPDAVEAATGVRPRLPAHLADLLDRRERFTTMPNDQGAIESLVRSRARAAGDAERRHKGAAA</sequence>
<evidence type="ECO:0000256" key="1">
    <source>
        <dbReference type="ARBA" id="ARBA00001933"/>
    </source>
</evidence>
<dbReference type="GO" id="GO:0004795">
    <property type="term" value="F:threonine synthase activity"/>
    <property type="evidence" value="ECO:0007669"/>
    <property type="project" value="UniProtKB-UniRule"/>
</dbReference>
<feature type="modified residue" description="N6-(pyridoxal phosphate)lysine" evidence="12">
    <location>
        <position position="111"/>
    </location>
</feature>
<dbReference type="Pfam" id="PF14821">
    <property type="entry name" value="Thr_synth_N"/>
    <property type="match status" value="1"/>
</dbReference>
<evidence type="ECO:0000256" key="11">
    <source>
        <dbReference type="NCBIfam" id="TIGR00260"/>
    </source>
</evidence>
<keyword evidence="7" id="KW-0791">Threonine biosynthesis</keyword>
<dbReference type="Pfam" id="PF00291">
    <property type="entry name" value="PALP"/>
    <property type="match status" value="1"/>
</dbReference>
<comment type="pathway">
    <text evidence="2">Amino-acid biosynthesis; L-threonine biosynthesis; L-threonine from L-aspartate: step 5/5.</text>
</comment>
<dbReference type="InterPro" id="IPR037158">
    <property type="entry name" value="Thr_synth_N_sf"/>
</dbReference>
<dbReference type="EMBL" id="CP157484">
    <property type="protein sequence ID" value="XBO39744.1"/>
    <property type="molecule type" value="Genomic_DNA"/>
</dbReference>
<evidence type="ECO:0000259" key="14">
    <source>
        <dbReference type="Pfam" id="PF14821"/>
    </source>
</evidence>
<evidence type="ECO:0000256" key="8">
    <source>
        <dbReference type="ARBA" id="ARBA00022898"/>
    </source>
</evidence>
<dbReference type="Gene3D" id="3.90.1380.10">
    <property type="entry name" value="Threonine synthase, N-terminal domain"/>
    <property type="match status" value="1"/>
</dbReference>
<dbReference type="InterPro" id="IPR001926">
    <property type="entry name" value="TrpB-like_PALP"/>
</dbReference>
<organism evidence="15">
    <name type="scientific">Alsobacter sp. KACC 23698</name>
    <dbReference type="NCBI Taxonomy" id="3149229"/>
    <lineage>
        <taxon>Bacteria</taxon>
        <taxon>Pseudomonadati</taxon>
        <taxon>Pseudomonadota</taxon>
        <taxon>Alphaproteobacteria</taxon>
        <taxon>Hyphomicrobiales</taxon>
        <taxon>Alsobacteraceae</taxon>
        <taxon>Alsobacter</taxon>
    </lineage>
</organism>
<dbReference type="InterPro" id="IPR004450">
    <property type="entry name" value="Thr_synthase-like"/>
</dbReference>
<dbReference type="Pfam" id="PF24857">
    <property type="entry name" value="THR4_C"/>
    <property type="match status" value="1"/>
</dbReference>
<dbReference type="InterPro" id="IPR036052">
    <property type="entry name" value="TrpB-like_PALP_sf"/>
</dbReference>
<dbReference type="InterPro" id="IPR051166">
    <property type="entry name" value="Threonine_Synthase"/>
</dbReference>
<comment type="catalytic activity">
    <reaction evidence="10">
        <text>O-phospho-L-homoserine + H2O = L-threonine + phosphate</text>
        <dbReference type="Rhea" id="RHEA:10840"/>
        <dbReference type="ChEBI" id="CHEBI:15377"/>
        <dbReference type="ChEBI" id="CHEBI:43474"/>
        <dbReference type="ChEBI" id="CHEBI:57590"/>
        <dbReference type="ChEBI" id="CHEBI:57926"/>
        <dbReference type="EC" id="4.2.3.1"/>
    </reaction>
</comment>
<feature type="domain" description="Tryptophan synthase beta chain-like PALP" evidence="13">
    <location>
        <begin position="92"/>
        <end position="331"/>
    </location>
</feature>
<evidence type="ECO:0000313" key="15">
    <source>
        <dbReference type="EMBL" id="XBO39744.1"/>
    </source>
</evidence>
<dbReference type="GO" id="GO:0009088">
    <property type="term" value="P:threonine biosynthetic process"/>
    <property type="evidence" value="ECO:0007669"/>
    <property type="project" value="UniProtKB-UniRule"/>
</dbReference>
<evidence type="ECO:0000256" key="5">
    <source>
        <dbReference type="ARBA" id="ARBA00018679"/>
    </source>
</evidence>
<comment type="similarity">
    <text evidence="3">Belongs to the threonine synthase family.</text>
</comment>
<keyword evidence="6" id="KW-0028">Amino-acid biosynthesis</keyword>
<dbReference type="RefSeq" id="WP_406856592.1">
    <property type="nucleotide sequence ID" value="NZ_CP157484.1"/>
</dbReference>
<accession>A0AAU7JIC7</accession>
<comment type="cofactor">
    <cofactor evidence="1 12">
        <name>pyridoxal 5'-phosphate</name>
        <dbReference type="ChEBI" id="CHEBI:597326"/>
    </cofactor>
</comment>
<name>A0AAU7JIC7_9HYPH</name>
<evidence type="ECO:0000256" key="12">
    <source>
        <dbReference type="PIRSR" id="PIRSR604450-51"/>
    </source>
</evidence>
<dbReference type="PANTHER" id="PTHR42690:SF1">
    <property type="entry name" value="THREONINE SYNTHASE-LIKE 2"/>
    <property type="match status" value="1"/>
</dbReference>
<evidence type="ECO:0000256" key="2">
    <source>
        <dbReference type="ARBA" id="ARBA00004979"/>
    </source>
</evidence>
<evidence type="ECO:0000256" key="9">
    <source>
        <dbReference type="ARBA" id="ARBA00023239"/>
    </source>
</evidence>
<gene>
    <name evidence="15" type="primary">thrC</name>
    <name evidence="15" type="ORF">ABEG18_02875</name>
</gene>
<dbReference type="InterPro" id="IPR000634">
    <property type="entry name" value="Ser/Thr_deHydtase_PyrdxlP-BS"/>
</dbReference>
<evidence type="ECO:0000256" key="10">
    <source>
        <dbReference type="ARBA" id="ARBA00049144"/>
    </source>
</evidence>
<evidence type="ECO:0000256" key="7">
    <source>
        <dbReference type="ARBA" id="ARBA00022697"/>
    </source>
</evidence>
<dbReference type="CDD" id="cd01560">
    <property type="entry name" value="Thr-synth_2"/>
    <property type="match status" value="1"/>
</dbReference>
<reference evidence="15" key="1">
    <citation type="submission" date="2024-05" db="EMBL/GenBank/DDBJ databases">
        <authorList>
            <person name="Kim S."/>
            <person name="Heo J."/>
            <person name="Choi H."/>
            <person name="Choi Y."/>
            <person name="Kwon S.-W."/>
            <person name="Kim Y."/>
        </authorList>
    </citation>
    <scope>NUCLEOTIDE SEQUENCE</scope>
    <source>
        <strain evidence="15">KACC 23698</strain>
    </source>
</reference>
<evidence type="ECO:0000259" key="13">
    <source>
        <dbReference type="Pfam" id="PF00291"/>
    </source>
</evidence>
<evidence type="ECO:0000256" key="4">
    <source>
        <dbReference type="ARBA" id="ARBA00013028"/>
    </source>
</evidence>
<dbReference type="Gene3D" id="3.40.50.1100">
    <property type="match status" value="2"/>
</dbReference>
<keyword evidence="8 12" id="KW-0663">Pyridoxal phosphate</keyword>
<dbReference type="NCBIfam" id="TIGR00260">
    <property type="entry name" value="thrC"/>
    <property type="match status" value="1"/>
</dbReference>
<dbReference type="PANTHER" id="PTHR42690">
    <property type="entry name" value="THREONINE SYNTHASE FAMILY MEMBER"/>
    <property type="match status" value="1"/>
</dbReference>
<evidence type="ECO:0000256" key="6">
    <source>
        <dbReference type="ARBA" id="ARBA00022605"/>
    </source>
</evidence>
<proteinExistence type="inferred from homology"/>
<feature type="domain" description="Threonine synthase N-terminal" evidence="14">
    <location>
        <begin position="4"/>
        <end position="79"/>
    </location>
</feature>
<keyword evidence="9 15" id="KW-0456">Lyase</keyword>
<dbReference type="InterPro" id="IPR029144">
    <property type="entry name" value="Thr_synth_N"/>
</dbReference>
<dbReference type="GO" id="GO:0030170">
    <property type="term" value="F:pyridoxal phosphate binding"/>
    <property type="evidence" value="ECO:0007669"/>
    <property type="project" value="InterPro"/>
</dbReference>
<dbReference type="EC" id="4.2.3.1" evidence="4 11"/>